<dbReference type="GO" id="GO:0003729">
    <property type="term" value="F:mRNA binding"/>
    <property type="evidence" value="ECO:0007669"/>
    <property type="project" value="TreeGrafter"/>
</dbReference>
<accession>A0A8T9BEJ7</accession>
<reference evidence="8 9" key="1">
    <citation type="submission" date="2018-05" db="EMBL/GenBank/DDBJ databases">
        <title>Whole genome sequencing for identification of molecular markers to develop diagnostic detection tools for the regulated plant pathogen Lachnellula willkommii.</title>
        <authorList>
            <person name="Giroux E."/>
            <person name="Bilodeau G."/>
        </authorList>
    </citation>
    <scope>NUCLEOTIDE SEQUENCE [LARGE SCALE GENOMIC DNA]</scope>
    <source>
        <strain evidence="8 9">CBS 203.66</strain>
    </source>
</reference>
<evidence type="ECO:0000256" key="1">
    <source>
        <dbReference type="ARBA" id="ARBA00008593"/>
    </source>
</evidence>
<dbReference type="Gene3D" id="3.30.460.10">
    <property type="entry name" value="Beta Polymerase, domain 2"/>
    <property type="match status" value="1"/>
</dbReference>
<dbReference type="Pfam" id="PF22600">
    <property type="entry name" value="MTPAP-like_central"/>
    <property type="match status" value="1"/>
</dbReference>
<feature type="compositionally biased region" description="Basic and acidic residues" evidence="5">
    <location>
        <begin position="54"/>
        <end position="68"/>
    </location>
</feature>
<name>A0A8T9BEJ7_9HELO</name>
<feature type="domain" description="Poly(A) RNA polymerase mitochondrial-like central palm" evidence="7">
    <location>
        <begin position="473"/>
        <end position="611"/>
    </location>
</feature>
<dbReference type="GO" id="GO:0031123">
    <property type="term" value="P:RNA 3'-end processing"/>
    <property type="evidence" value="ECO:0007669"/>
    <property type="project" value="TreeGrafter"/>
</dbReference>
<dbReference type="GO" id="GO:0046872">
    <property type="term" value="F:metal ion binding"/>
    <property type="evidence" value="ECO:0007669"/>
    <property type="project" value="UniProtKB-KW"/>
</dbReference>
<dbReference type="GO" id="GO:0010605">
    <property type="term" value="P:negative regulation of macromolecule metabolic process"/>
    <property type="evidence" value="ECO:0007669"/>
    <property type="project" value="UniProtKB-ARBA"/>
</dbReference>
<evidence type="ECO:0000313" key="9">
    <source>
        <dbReference type="Proteomes" id="UP000469559"/>
    </source>
</evidence>
<feature type="compositionally biased region" description="Polar residues" evidence="5">
    <location>
        <begin position="339"/>
        <end position="360"/>
    </location>
</feature>
<keyword evidence="3" id="KW-0479">Metal-binding</keyword>
<evidence type="ECO:0000256" key="5">
    <source>
        <dbReference type="SAM" id="MobiDB-lite"/>
    </source>
</evidence>
<gene>
    <name evidence="8" type="primary">TRF5</name>
    <name evidence="8" type="ORF">LARI1_G004136</name>
</gene>
<feature type="compositionally biased region" description="Basic and acidic residues" evidence="5">
    <location>
        <begin position="361"/>
        <end position="370"/>
    </location>
</feature>
<feature type="compositionally biased region" description="Polar residues" evidence="5">
    <location>
        <begin position="15"/>
        <end position="31"/>
    </location>
</feature>
<dbReference type="SUPFAM" id="SSF81301">
    <property type="entry name" value="Nucleotidyltransferase"/>
    <property type="match status" value="1"/>
</dbReference>
<dbReference type="InterPro" id="IPR043519">
    <property type="entry name" value="NT_sf"/>
</dbReference>
<dbReference type="GO" id="GO:1990817">
    <property type="term" value="F:poly(A) RNA polymerase activity"/>
    <property type="evidence" value="ECO:0007669"/>
    <property type="project" value="UniProtKB-EC"/>
</dbReference>
<feature type="compositionally biased region" description="Basic and acidic residues" evidence="5">
    <location>
        <begin position="154"/>
        <end position="163"/>
    </location>
</feature>
<keyword evidence="9" id="KW-1185">Reference proteome</keyword>
<sequence>MSRQPPPPGLPPRPSGSTYRPNNDSYRASSDNYRRNENIAPYSPPRDMYQFGANERKSRPAYDQRGPPRYDAYPSSYATDSYAPGTDSHRNLDSYRPAGSRDGGFNFRHEPPPGVNFNQGRSYPRRSHSRSPPPRQSHHSRESNGHNSGSVNRDYQRDRENRGPRSQYNSQRGGARGRGRGGSRLAADRAFLKTNRAPTPELMPGMDEQPGNIRYKAVDEMSDSEEAEMDLSNSENDDEAQQPTKKLARTENKAADGDSVPKWSNPDPYTALPPPDESQRKKKDVVKLIRKARVTNSSENTVKAAANDDFISFDFGDAEETDDATNEAVNGPLGAPTGPRTQQHQALKNTQLRDYGFTQNKSEETSRTSLHEPATYQPESSRFQIQIPSRPPPANAPKRPAAFVDLTSDPSLGNRKRNIRDEIKGPPIIHTPSAKGGPPKGDVLSSWKARPDSQPTPWIELDHSKTANMGLWLHKEIVDFYYHVKPRDFEQRIRENLVDELRISVKKHFRNSDILSFGSFPAGLYLPTSDMDIVCVSDQFMRNGNKTLCKSNNQYYHFARFLQQEQIPIPGSVEVITRAKVPIIKYVDRLTGLKVDISFENDTGLVANKTFQEWKIEFPAMPILVTLIKHLLAMRGLNEPHCGGIGGFSTICLVVSLLQHMPQVQSRNMIPEEHLGEILMEFLDLYGNQFNTATTAISMKPPGYVPKNQVKKVTYKGNTDKISIIDPNTPSNDISGGSSNTSRILECFSNAYRDLQKRMGDLQVSPNRVKESILGCILGGNYRSFDLQRNHLAHVHEKLFGPIQEDYA</sequence>
<dbReference type="Pfam" id="PF03828">
    <property type="entry name" value="PAP_assoc"/>
    <property type="match status" value="1"/>
</dbReference>
<dbReference type="GO" id="GO:0005730">
    <property type="term" value="C:nucleolus"/>
    <property type="evidence" value="ECO:0007669"/>
    <property type="project" value="TreeGrafter"/>
</dbReference>
<dbReference type="GO" id="GO:0043634">
    <property type="term" value="P:polyadenylation-dependent ncRNA catabolic process"/>
    <property type="evidence" value="ECO:0007669"/>
    <property type="project" value="TreeGrafter"/>
</dbReference>
<keyword evidence="4" id="KW-0460">Magnesium</keyword>
<dbReference type="PANTHER" id="PTHR23092">
    <property type="entry name" value="POLY(A) RNA POLYMERASE"/>
    <property type="match status" value="1"/>
</dbReference>
<feature type="compositionally biased region" description="Polar residues" evidence="5">
    <location>
        <begin position="377"/>
        <end position="387"/>
    </location>
</feature>
<evidence type="ECO:0000313" key="8">
    <source>
        <dbReference type="EMBL" id="TVY18338.1"/>
    </source>
</evidence>
<comment type="caution">
    <text evidence="8">The sequence shown here is derived from an EMBL/GenBank/DDBJ whole genome shotgun (WGS) entry which is preliminary data.</text>
</comment>
<dbReference type="OrthoDB" id="273917at2759"/>
<dbReference type="InterPro" id="IPR054708">
    <property type="entry name" value="MTPAP-like_central"/>
</dbReference>
<feature type="compositionally biased region" description="Pro residues" evidence="5">
    <location>
        <begin position="1"/>
        <end position="14"/>
    </location>
</feature>
<organism evidence="8 9">
    <name type="scientific">Lachnellula arida</name>
    <dbReference type="NCBI Taxonomy" id="1316785"/>
    <lineage>
        <taxon>Eukaryota</taxon>
        <taxon>Fungi</taxon>
        <taxon>Dikarya</taxon>
        <taxon>Ascomycota</taxon>
        <taxon>Pezizomycotina</taxon>
        <taxon>Leotiomycetes</taxon>
        <taxon>Helotiales</taxon>
        <taxon>Lachnaceae</taxon>
        <taxon>Lachnellula</taxon>
    </lineage>
</organism>
<feature type="region of interest" description="Disordered" evidence="5">
    <location>
        <begin position="1"/>
        <end position="285"/>
    </location>
</feature>
<dbReference type="AlphaFoldDB" id="A0A8T9BEJ7"/>
<feature type="domain" description="PAP-associated" evidence="6">
    <location>
        <begin position="674"/>
        <end position="732"/>
    </location>
</feature>
<dbReference type="SUPFAM" id="SSF81631">
    <property type="entry name" value="PAP/OAS1 substrate-binding domain"/>
    <property type="match status" value="1"/>
</dbReference>
<feature type="region of interest" description="Disordered" evidence="5">
    <location>
        <begin position="317"/>
        <end position="458"/>
    </location>
</feature>
<evidence type="ECO:0000256" key="3">
    <source>
        <dbReference type="ARBA" id="ARBA00022723"/>
    </source>
</evidence>
<dbReference type="Gene3D" id="1.10.1410.10">
    <property type="match status" value="1"/>
</dbReference>
<dbReference type="CDD" id="cd05402">
    <property type="entry name" value="NT_PAP_TUTase"/>
    <property type="match status" value="1"/>
</dbReference>
<dbReference type="EC" id="2.7.7.19" evidence="2"/>
<dbReference type="PANTHER" id="PTHR23092:SF15">
    <property type="entry name" value="INACTIVE NON-CANONICAL POLY(A) RNA POLYMERASE PROTEIN TRF4-2-RELATED"/>
    <property type="match status" value="1"/>
</dbReference>
<feature type="compositionally biased region" description="Acidic residues" evidence="5">
    <location>
        <begin position="220"/>
        <end position="240"/>
    </location>
</feature>
<evidence type="ECO:0000256" key="4">
    <source>
        <dbReference type="ARBA" id="ARBA00022842"/>
    </source>
</evidence>
<comment type="similarity">
    <text evidence="1">Belongs to the DNA polymerase type-B-like family.</text>
</comment>
<proteinExistence type="inferred from homology"/>
<protein>
    <recommendedName>
        <fullName evidence="2">polynucleotide adenylyltransferase</fullName>
        <ecNumber evidence="2">2.7.7.19</ecNumber>
    </recommendedName>
</protein>
<dbReference type="InterPro" id="IPR002058">
    <property type="entry name" value="PAP_assoc"/>
</dbReference>
<dbReference type="EMBL" id="QGMF01000179">
    <property type="protein sequence ID" value="TVY18338.1"/>
    <property type="molecule type" value="Genomic_DNA"/>
</dbReference>
<dbReference type="Proteomes" id="UP000469559">
    <property type="component" value="Unassembled WGS sequence"/>
</dbReference>
<dbReference type="InterPro" id="IPR045862">
    <property type="entry name" value="Trf4-like"/>
</dbReference>
<dbReference type="GO" id="GO:0031499">
    <property type="term" value="C:TRAMP complex"/>
    <property type="evidence" value="ECO:0007669"/>
    <property type="project" value="TreeGrafter"/>
</dbReference>
<evidence type="ECO:0000259" key="6">
    <source>
        <dbReference type="Pfam" id="PF03828"/>
    </source>
</evidence>
<evidence type="ECO:0000256" key="2">
    <source>
        <dbReference type="ARBA" id="ARBA00012388"/>
    </source>
</evidence>
<evidence type="ECO:0000259" key="7">
    <source>
        <dbReference type="Pfam" id="PF22600"/>
    </source>
</evidence>